<evidence type="ECO:0000259" key="6">
    <source>
        <dbReference type="PROSITE" id="PS51265"/>
    </source>
</evidence>
<dbReference type="SMART" id="SM00586">
    <property type="entry name" value="ZnF_DBF"/>
    <property type="match status" value="1"/>
</dbReference>
<dbReference type="PANTHER" id="PTHR15375">
    <property type="entry name" value="ACTIVATOR OF S-PHASE KINASE-RELATED"/>
    <property type="match status" value="1"/>
</dbReference>
<dbReference type="InterPro" id="IPR051590">
    <property type="entry name" value="Replication_Regulatory_Kinase"/>
</dbReference>
<feature type="compositionally biased region" description="Basic residues" evidence="5">
    <location>
        <begin position="1165"/>
        <end position="1174"/>
    </location>
</feature>
<dbReference type="Gene3D" id="6.10.250.3410">
    <property type="entry name" value="DBF zinc finger"/>
    <property type="match status" value="1"/>
</dbReference>
<feature type="compositionally biased region" description="Basic and acidic residues" evidence="5">
    <location>
        <begin position="264"/>
        <end position="275"/>
    </location>
</feature>
<evidence type="ECO:0000256" key="2">
    <source>
        <dbReference type="ARBA" id="ARBA00022771"/>
    </source>
</evidence>
<keyword evidence="1" id="KW-0479">Metal-binding</keyword>
<dbReference type="GO" id="GO:0043539">
    <property type="term" value="F:protein serine/threonine kinase activator activity"/>
    <property type="evidence" value="ECO:0007669"/>
    <property type="project" value="TreeGrafter"/>
</dbReference>
<evidence type="ECO:0000256" key="1">
    <source>
        <dbReference type="ARBA" id="ARBA00022723"/>
    </source>
</evidence>
<protein>
    <submittedName>
        <fullName evidence="8">Uncharacterized protein LOC108632662 isoform X1</fullName>
    </submittedName>
</protein>
<feature type="compositionally biased region" description="Polar residues" evidence="5">
    <location>
        <begin position="723"/>
        <end position="732"/>
    </location>
</feature>
<dbReference type="GO" id="GO:0010571">
    <property type="term" value="P:positive regulation of nuclear cell cycle DNA replication"/>
    <property type="evidence" value="ECO:0007669"/>
    <property type="project" value="TreeGrafter"/>
</dbReference>
<feature type="region of interest" description="Disordered" evidence="5">
    <location>
        <begin position="1335"/>
        <end position="1356"/>
    </location>
</feature>
<evidence type="ECO:0000313" key="8">
    <source>
        <dbReference type="RefSeq" id="XP_017892846.1"/>
    </source>
</evidence>
<name>A0AAJ7NFN3_9HYME</name>
<dbReference type="Proteomes" id="UP000694925">
    <property type="component" value="Unplaced"/>
</dbReference>
<gene>
    <name evidence="8" type="primary">LOC108632662</name>
</gene>
<feature type="compositionally biased region" description="Basic and acidic residues" evidence="5">
    <location>
        <begin position="284"/>
        <end position="293"/>
    </location>
</feature>
<feature type="region of interest" description="Disordered" evidence="5">
    <location>
        <begin position="552"/>
        <end position="574"/>
    </location>
</feature>
<feature type="region of interest" description="Disordered" evidence="5">
    <location>
        <begin position="1152"/>
        <end position="1211"/>
    </location>
</feature>
<dbReference type="PANTHER" id="PTHR15375:SF26">
    <property type="entry name" value="PROTEIN CHIFFON"/>
    <property type="match status" value="1"/>
</dbReference>
<feature type="compositionally biased region" description="Basic and acidic residues" evidence="5">
    <location>
        <begin position="1347"/>
        <end position="1356"/>
    </location>
</feature>
<feature type="compositionally biased region" description="Polar residues" evidence="5">
    <location>
        <begin position="1004"/>
        <end position="1013"/>
    </location>
</feature>
<feature type="region of interest" description="Disordered" evidence="5">
    <location>
        <begin position="782"/>
        <end position="853"/>
    </location>
</feature>
<evidence type="ECO:0000256" key="3">
    <source>
        <dbReference type="ARBA" id="ARBA00022833"/>
    </source>
</evidence>
<feature type="compositionally biased region" description="Basic and acidic residues" evidence="5">
    <location>
        <begin position="643"/>
        <end position="664"/>
    </location>
</feature>
<feature type="compositionally biased region" description="Basic and acidic residues" evidence="5">
    <location>
        <begin position="607"/>
        <end position="623"/>
    </location>
</feature>
<feature type="region of interest" description="Disordered" evidence="5">
    <location>
        <begin position="1"/>
        <end position="29"/>
    </location>
</feature>
<feature type="compositionally biased region" description="Low complexity" evidence="5">
    <location>
        <begin position="811"/>
        <end position="830"/>
    </location>
</feature>
<feature type="region of interest" description="Disordered" evidence="5">
    <location>
        <begin position="878"/>
        <end position="931"/>
    </location>
</feature>
<feature type="region of interest" description="Disordered" evidence="5">
    <location>
        <begin position="992"/>
        <end position="1022"/>
    </location>
</feature>
<dbReference type="GO" id="GO:0003676">
    <property type="term" value="F:nucleic acid binding"/>
    <property type="evidence" value="ECO:0007669"/>
    <property type="project" value="InterPro"/>
</dbReference>
<keyword evidence="2 4" id="KW-0863">Zinc-finger</keyword>
<feature type="region of interest" description="Disordered" evidence="5">
    <location>
        <begin position="723"/>
        <end position="755"/>
    </location>
</feature>
<dbReference type="InterPro" id="IPR006572">
    <property type="entry name" value="Znf_DBF"/>
</dbReference>
<accession>A0AAJ7NFN3</accession>
<dbReference type="KEGG" id="ccal:108632662"/>
<feature type="compositionally biased region" description="Basic and acidic residues" evidence="5">
    <location>
        <begin position="556"/>
        <end position="569"/>
    </location>
</feature>
<feature type="region of interest" description="Disordered" evidence="5">
    <location>
        <begin position="255"/>
        <end position="298"/>
    </location>
</feature>
<feature type="region of interest" description="Disordered" evidence="5">
    <location>
        <begin position="1225"/>
        <end position="1246"/>
    </location>
</feature>
<feature type="region of interest" description="Disordered" evidence="5">
    <location>
        <begin position="1373"/>
        <end position="1486"/>
    </location>
</feature>
<proteinExistence type="predicted"/>
<dbReference type="GeneID" id="108632662"/>
<feature type="compositionally biased region" description="Basic residues" evidence="5">
    <location>
        <begin position="1470"/>
        <end position="1480"/>
    </location>
</feature>
<feature type="compositionally biased region" description="Polar residues" evidence="5">
    <location>
        <begin position="1152"/>
        <end position="1162"/>
    </location>
</feature>
<sequence length="1622" mass="183615">MVSPSKIQQEQKQPPREKTLKHPHASTRKSLKPLEGKSFYLDIKNHAVTSKIEAKIKDLGGVIELFLVKDVNLVVSDRVDKTGCVNLEKHKWGCASGGSGGPPSLRSLGTPTPMPTPTTPFFSPECPLSNATNLRGGQTGQRSKSRVEAMLERALIQPQQCSVDPLYNAQSWGIPIWAIDKLQAWLDRKYASIKDTHNSGKDPRHPNQDQTAKELRVKHLKGPYLKFESLHRATRPVFVELSVWPTLNLNGDPGSCPFNSKKREKAEKLRKEVKENQGGIQTTNKEEDKEMTRRPRTTAARARRTEQIASGYCEICHIAYRDLSKHVQTDQHLSFVRNDDNFLSLDTLINAGANVEAFLKLNRGKDIEKDCNLFSNGDRKLHDTVLPTEGKVDKNATSLDDFEVGDDTKMVQYNGARRNLNLKLSSPHNLRTRAKHESGHLLRSKGSPWHEADKAEKFYDKFEGFTIKKRSKGTIWIEEDDPDEKFATEEQARLKAAKQPSNEYKIKSFSTEFEDNRCCDEETCDVTVCDKRKRTTGRDTQRTIICNTEENGIGSKQRDRTPIKNKSHDQINGSVKNGCTESLLSTTSNERLCTIQVSHPRVSPRNDAFKTRSENKKLVSEEREGGDDDGNMVRDAACNGHAANDERKPVDEPPETEKNGEAGKEEKLKCCKAGRRGVGLGLGVGGNRSVRGRHRLSVEERLIEDNRAYYKVEVLGNKLRSSALPNSNSQCLMQRDEDDADDEEKKEDVPSSEKPVVVRFKRVRKSELSLLSDEAESFMFGEIKREDSSEISDGEQSSVLPRDTESECNDSVNSVSCPSSFLSSSSPVKPDAAVEDDHSQDSLGLGRARKRRRTQAEALIKDNVDYYKFEVPGSRLRYQAPLTGIDEPRVTNSEQSEAGKPQLNDGGETIVVKTESSDTEKVYPSKPSPEVEKMQFSFEAAPKSEPWYQTYQRQDEGAEYWHYFSEGYTQKPFLLPYEIDNFHEILAKNQNSRVENKRKGRGGRSNTTMTGSIGRSPRKSPRCHASTLAIMSTIIRKREQQQQSTNFYTIDECQPPVKLQPNMPKPYRQKVEAKSDVEEELREKIKSIDEMFNEPSEELEFDEETEPDVAMQMELNLCEPVCVPRGPPPNLVELLENCHEMINYLENSSCASSECGETNVESSPLKRRKKRKNRTGWPGNKLKKRQQIQNKISTDANPDRGGNPLEKNLVQPTDKDCNVTQVANVPGRRRRSPLASEPDTNVNTMVVSGDDLDRKKSDERLFEGYTGNVPPNTRSEEDEGKVTAVEEVPDNSVSEVTTNVIESNLDVSITRNETDRNFVSNIDKDYAFGKHLSETEEISENDPGNDQNHENVFRKDVHSISDRRFIPKVVNVKKRQRDNNTSSESCDSRMERENQEIVCRKDVDPGIVSRKHHNNATANGLPRKRQPQQQPQKIDSENPDSEIEHRLHHHDHHHRCRHHDNVYKRSSVNSRKRIVSRKRPRNDVTSDAVYENEEHCKKDLSYLSITCKRQQAAKGMKQQQGGSVPSEARDSDVDCALSGRVTPAVVAPSELEHRRSSIEFQPVVRMMKIDDQVEMDHNNILSVTVASNRRLRSSSSPRSIALPPKKRLKTNRGQFGRWLKNS</sequence>
<evidence type="ECO:0000313" key="7">
    <source>
        <dbReference type="Proteomes" id="UP000694925"/>
    </source>
</evidence>
<evidence type="ECO:0000256" key="5">
    <source>
        <dbReference type="SAM" id="MobiDB-lite"/>
    </source>
</evidence>
<feature type="region of interest" description="Disordered" evidence="5">
    <location>
        <begin position="601"/>
        <end position="664"/>
    </location>
</feature>
<feature type="domain" description="DBF4-type" evidence="6">
    <location>
        <begin position="306"/>
        <end position="355"/>
    </location>
</feature>
<feature type="compositionally biased region" description="Basic residues" evidence="5">
    <location>
        <begin position="1446"/>
        <end position="1458"/>
    </location>
</feature>
<feature type="compositionally biased region" description="Acidic residues" evidence="5">
    <location>
        <begin position="736"/>
        <end position="745"/>
    </location>
</feature>
<dbReference type="PROSITE" id="PS51265">
    <property type="entry name" value="ZF_DBF4"/>
    <property type="match status" value="1"/>
</dbReference>
<reference evidence="8" key="1">
    <citation type="submission" date="2025-08" db="UniProtKB">
        <authorList>
            <consortium name="RefSeq"/>
        </authorList>
    </citation>
    <scope>IDENTIFICATION</scope>
    <source>
        <tissue evidence="8">Whole body</tissue>
    </source>
</reference>
<dbReference type="FunFam" id="6.10.250.3410:FF:000001">
    <property type="entry name" value="Protein DBF4 homolog A"/>
    <property type="match status" value="1"/>
</dbReference>
<feature type="compositionally biased region" description="Basic and acidic residues" evidence="5">
    <location>
        <begin position="915"/>
        <end position="931"/>
    </location>
</feature>
<dbReference type="InterPro" id="IPR038545">
    <property type="entry name" value="Znf_DBF_sf"/>
</dbReference>
<dbReference type="Pfam" id="PF07535">
    <property type="entry name" value="zf-DBF"/>
    <property type="match status" value="1"/>
</dbReference>
<feature type="compositionally biased region" description="Polar residues" evidence="5">
    <location>
        <begin position="1187"/>
        <end position="1196"/>
    </location>
</feature>
<feature type="compositionally biased region" description="Polar residues" evidence="5">
    <location>
        <begin position="1"/>
        <end position="12"/>
    </location>
</feature>
<keyword evidence="7" id="KW-1185">Reference proteome</keyword>
<keyword evidence="3" id="KW-0862">Zinc</keyword>
<dbReference type="GO" id="GO:1901987">
    <property type="term" value="P:regulation of cell cycle phase transition"/>
    <property type="evidence" value="ECO:0007669"/>
    <property type="project" value="TreeGrafter"/>
</dbReference>
<feature type="compositionally biased region" description="Basic and acidic residues" evidence="5">
    <location>
        <begin position="1386"/>
        <end position="1404"/>
    </location>
</feature>
<dbReference type="RefSeq" id="XP_017892846.1">
    <property type="nucleotide sequence ID" value="XM_018037357.2"/>
</dbReference>
<organism evidence="7 8">
    <name type="scientific">Ceratina calcarata</name>
    <dbReference type="NCBI Taxonomy" id="156304"/>
    <lineage>
        <taxon>Eukaryota</taxon>
        <taxon>Metazoa</taxon>
        <taxon>Ecdysozoa</taxon>
        <taxon>Arthropoda</taxon>
        <taxon>Hexapoda</taxon>
        <taxon>Insecta</taxon>
        <taxon>Pterygota</taxon>
        <taxon>Neoptera</taxon>
        <taxon>Endopterygota</taxon>
        <taxon>Hymenoptera</taxon>
        <taxon>Apocrita</taxon>
        <taxon>Aculeata</taxon>
        <taxon>Apoidea</taxon>
        <taxon>Anthophila</taxon>
        <taxon>Apidae</taxon>
        <taxon>Ceratina</taxon>
        <taxon>Zadontomerus</taxon>
    </lineage>
</organism>
<dbReference type="GO" id="GO:0031431">
    <property type="term" value="C:Dbf4-dependent protein kinase complex"/>
    <property type="evidence" value="ECO:0007669"/>
    <property type="project" value="TreeGrafter"/>
</dbReference>
<evidence type="ECO:0000256" key="4">
    <source>
        <dbReference type="PROSITE-ProRule" id="PRU00600"/>
    </source>
</evidence>
<dbReference type="GO" id="GO:0008270">
    <property type="term" value="F:zinc ion binding"/>
    <property type="evidence" value="ECO:0007669"/>
    <property type="project" value="UniProtKB-KW"/>
</dbReference>